<protein>
    <submittedName>
        <fullName evidence="1">Uncharacterized protein</fullName>
    </submittedName>
</protein>
<accession>A0A3A8IX68</accession>
<dbReference type="OrthoDB" id="5496631at2"/>
<comment type="caution">
    <text evidence="1">The sequence shown here is derived from an EMBL/GenBank/DDBJ whole genome shotgun (WGS) entry which is preliminary data.</text>
</comment>
<evidence type="ECO:0000313" key="1">
    <source>
        <dbReference type="EMBL" id="RKG82891.1"/>
    </source>
</evidence>
<dbReference type="RefSeq" id="WP_120543113.1">
    <property type="nucleotide sequence ID" value="NZ_RAVZ01000188.1"/>
</dbReference>
<organism evidence="1 2">
    <name type="scientific">Corallococcus terminator</name>
    <dbReference type="NCBI Taxonomy" id="2316733"/>
    <lineage>
        <taxon>Bacteria</taxon>
        <taxon>Pseudomonadati</taxon>
        <taxon>Myxococcota</taxon>
        <taxon>Myxococcia</taxon>
        <taxon>Myxococcales</taxon>
        <taxon>Cystobacterineae</taxon>
        <taxon>Myxococcaceae</taxon>
        <taxon>Corallococcus</taxon>
    </lineage>
</organism>
<gene>
    <name evidence="1" type="ORF">D7V88_24760</name>
</gene>
<dbReference type="EMBL" id="RAVZ01000188">
    <property type="protein sequence ID" value="RKG82891.1"/>
    <property type="molecule type" value="Genomic_DNA"/>
</dbReference>
<sequence>MPSPWFDVPFLFCRLRIVASYTVRKNTMPSYDSLTTRDVEVAVSGAFRLQAAHGLQPYFRNEQVSLRVRGRTRGEFVLIERDTKVTKGATAKFAGTTTAGLVTLTLHPDDKNEAQMELPSGQGFTLPIKSHVWETLSYPGGTRTTRGTVDDEFSIGDFLTLTFPEKPGEVRLDKAKALTGFFPECETEGGVRLTGLLRLTADIPAFHLADDTLDANPIPHCRVRVLCPDGVEREYESDDAGDIFIPRADKGVYTLVEVLHDRAPQSAAVPGAWSVDVIPDMA</sequence>
<proteinExistence type="predicted"/>
<dbReference type="AlphaFoldDB" id="A0A3A8IX68"/>
<name>A0A3A8IX68_9BACT</name>
<keyword evidence="2" id="KW-1185">Reference proteome</keyword>
<dbReference type="Proteomes" id="UP000268094">
    <property type="component" value="Unassembled WGS sequence"/>
</dbReference>
<reference evidence="2" key="1">
    <citation type="submission" date="2018-09" db="EMBL/GenBank/DDBJ databases">
        <authorList>
            <person name="Livingstone P.G."/>
            <person name="Whitworth D.E."/>
        </authorList>
    </citation>
    <scope>NUCLEOTIDE SEQUENCE [LARGE SCALE GENOMIC DNA]</scope>
    <source>
        <strain evidence="2">CA054A</strain>
    </source>
</reference>
<evidence type="ECO:0000313" key="2">
    <source>
        <dbReference type="Proteomes" id="UP000268094"/>
    </source>
</evidence>